<dbReference type="InterPro" id="IPR011991">
    <property type="entry name" value="ArsR-like_HTH"/>
</dbReference>
<dbReference type="CDD" id="cd00090">
    <property type="entry name" value="HTH_ARSR"/>
    <property type="match status" value="1"/>
</dbReference>
<evidence type="ECO:0000313" key="3">
    <source>
        <dbReference type="Proteomes" id="UP000572635"/>
    </source>
</evidence>
<dbReference type="Gene3D" id="1.10.10.10">
    <property type="entry name" value="Winged helix-like DNA-binding domain superfamily/Winged helix DNA-binding domain"/>
    <property type="match status" value="1"/>
</dbReference>
<dbReference type="AlphaFoldDB" id="A0A7W8QJD0"/>
<dbReference type="GO" id="GO:0006950">
    <property type="term" value="P:response to stress"/>
    <property type="evidence" value="ECO:0007669"/>
    <property type="project" value="TreeGrafter"/>
</dbReference>
<dbReference type="Pfam" id="PF01047">
    <property type="entry name" value="MarR"/>
    <property type="match status" value="1"/>
</dbReference>
<dbReference type="InterPro" id="IPR036388">
    <property type="entry name" value="WH-like_DNA-bd_sf"/>
</dbReference>
<evidence type="ECO:0000259" key="1">
    <source>
        <dbReference type="PROSITE" id="PS50995"/>
    </source>
</evidence>
<accession>A0A7W8QJD0</accession>
<organism evidence="2 3">
    <name type="scientific">Nocardiopsis composta</name>
    <dbReference type="NCBI Taxonomy" id="157465"/>
    <lineage>
        <taxon>Bacteria</taxon>
        <taxon>Bacillati</taxon>
        <taxon>Actinomycetota</taxon>
        <taxon>Actinomycetes</taxon>
        <taxon>Streptosporangiales</taxon>
        <taxon>Nocardiopsidaceae</taxon>
        <taxon>Nocardiopsis</taxon>
    </lineage>
</organism>
<dbReference type="PROSITE" id="PS50995">
    <property type="entry name" value="HTH_MARR_2"/>
    <property type="match status" value="1"/>
</dbReference>
<dbReference type="GO" id="GO:0003700">
    <property type="term" value="F:DNA-binding transcription factor activity"/>
    <property type="evidence" value="ECO:0007669"/>
    <property type="project" value="InterPro"/>
</dbReference>
<gene>
    <name evidence="2" type="ORF">HDA36_000650</name>
</gene>
<dbReference type="InterPro" id="IPR036390">
    <property type="entry name" value="WH_DNA-bd_sf"/>
</dbReference>
<dbReference type="Proteomes" id="UP000572635">
    <property type="component" value="Unassembled WGS sequence"/>
</dbReference>
<feature type="domain" description="HTH marR-type" evidence="1">
    <location>
        <begin position="1"/>
        <end position="138"/>
    </location>
</feature>
<name>A0A7W8QJD0_9ACTN</name>
<keyword evidence="3" id="KW-1185">Reference proteome</keyword>
<dbReference type="GO" id="GO:0003677">
    <property type="term" value="F:DNA binding"/>
    <property type="evidence" value="ECO:0007669"/>
    <property type="project" value="UniProtKB-KW"/>
</dbReference>
<proteinExistence type="predicted"/>
<dbReference type="SUPFAM" id="SSF46785">
    <property type="entry name" value="Winged helix' DNA-binding domain"/>
    <property type="match status" value="1"/>
</dbReference>
<dbReference type="InterPro" id="IPR039422">
    <property type="entry name" value="MarR/SlyA-like"/>
</dbReference>
<dbReference type="PANTHER" id="PTHR33164:SF106">
    <property type="entry name" value="TRANSCRIPTIONAL REGULATORY PROTEIN"/>
    <property type="match status" value="1"/>
</dbReference>
<protein>
    <submittedName>
        <fullName evidence="2">DNA-binding MarR family transcriptional regulator</fullName>
    </submittedName>
</protein>
<keyword evidence="2" id="KW-0238">DNA-binding</keyword>
<dbReference type="SMART" id="SM00347">
    <property type="entry name" value="HTH_MARR"/>
    <property type="match status" value="1"/>
</dbReference>
<comment type="caution">
    <text evidence="2">The sequence shown here is derived from an EMBL/GenBank/DDBJ whole genome shotgun (WGS) entry which is preliminary data.</text>
</comment>
<dbReference type="RefSeq" id="WP_184388536.1">
    <property type="nucleotide sequence ID" value="NZ_BAAAJD010000023.1"/>
</dbReference>
<reference evidence="2 3" key="1">
    <citation type="submission" date="2020-08" db="EMBL/GenBank/DDBJ databases">
        <title>Sequencing the genomes of 1000 actinobacteria strains.</title>
        <authorList>
            <person name="Klenk H.-P."/>
        </authorList>
    </citation>
    <scope>NUCLEOTIDE SEQUENCE [LARGE SCALE GENOMIC DNA]</scope>
    <source>
        <strain evidence="2 3">DSM 44551</strain>
    </source>
</reference>
<evidence type="ECO:0000313" key="2">
    <source>
        <dbReference type="EMBL" id="MBB5430566.1"/>
    </source>
</evidence>
<dbReference type="InterPro" id="IPR000835">
    <property type="entry name" value="HTH_MarR-typ"/>
</dbReference>
<dbReference type="EMBL" id="JACHDB010000001">
    <property type="protein sequence ID" value="MBB5430566.1"/>
    <property type="molecule type" value="Genomic_DNA"/>
</dbReference>
<sequence length="154" mass="16747">MDAVAASGGEVVFREFLSAIVLNAQAIADRLGLRLIDVQAAHLVTQAGPLTAGALAERLGTPTATTTRVIDRLERAGYVRRVRDPHDRRRVAVEAVPGGMGEADAMFEPTRRHLAALGERYTPEQVALMFDMFTFVTRAFKDATAEIRRGGEGR</sequence>
<dbReference type="PANTHER" id="PTHR33164">
    <property type="entry name" value="TRANSCRIPTIONAL REGULATOR, MARR FAMILY"/>
    <property type="match status" value="1"/>
</dbReference>